<organism evidence="2">
    <name type="scientific">viral metagenome</name>
    <dbReference type="NCBI Taxonomy" id="1070528"/>
    <lineage>
        <taxon>unclassified sequences</taxon>
        <taxon>metagenomes</taxon>
        <taxon>organismal metagenomes</taxon>
    </lineage>
</organism>
<feature type="compositionally biased region" description="Basic and acidic residues" evidence="1">
    <location>
        <begin position="71"/>
        <end position="81"/>
    </location>
</feature>
<protein>
    <submittedName>
        <fullName evidence="2">Uncharacterized protein</fullName>
    </submittedName>
</protein>
<reference evidence="2" key="1">
    <citation type="submission" date="2020-03" db="EMBL/GenBank/DDBJ databases">
        <title>The deep terrestrial virosphere.</title>
        <authorList>
            <person name="Holmfeldt K."/>
            <person name="Nilsson E."/>
            <person name="Simone D."/>
            <person name="Lopez-Fernandez M."/>
            <person name="Wu X."/>
            <person name="de Brujin I."/>
            <person name="Lundin D."/>
            <person name="Andersson A."/>
            <person name="Bertilsson S."/>
            <person name="Dopson M."/>
        </authorList>
    </citation>
    <scope>NUCLEOTIDE SEQUENCE</scope>
    <source>
        <strain evidence="2">MM415A01398</strain>
    </source>
</reference>
<evidence type="ECO:0000256" key="1">
    <source>
        <dbReference type="SAM" id="MobiDB-lite"/>
    </source>
</evidence>
<proteinExistence type="predicted"/>
<dbReference type="EMBL" id="MT142254">
    <property type="protein sequence ID" value="QJA76942.1"/>
    <property type="molecule type" value="Genomic_DNA"/>
</dbReference>
<dbReference type="PROSITE" id="PS51257">
    <property type="entry name" value="PROKAR_LIPOPROTEIN"/>
    <property type="match status" value="1"/>
</dbReference>
<feature type="region of interest" description="Disordered" evidence="1">
    <location>
        <begin position="69"/>
        <end position="89"/>
    </location>
</feature>
<name>A0A6M3K5X0_9ZZZZ</name>
<dbReference type="AlphaFoldDB" id="A0A6M3K5X0"/>
<evidence type="ECO:0000313" key="2">
    <source>
        <dbReference type="EMBL" id="QJA76942.1"/>
    </source>
</evidence>
<gene>
    <name evidence="2" type="ORF">MM415A01398_0002</name>
</gene>
<sequence>MKDWKTDLLGWAMTAIVVFAACASCSSCIGGERAYDSIQNQRMRQIEGRLTDVEKKTIEHESWLRSLNSKLDGEPRGRGTGDVEYPDPLFPPARPKVADVEDNGAGHFSVTDEDTLRIPAPARKMEPIPEPTVSTRRVQTGWLHTWAWSYGWYPGTFGPRLGWGWCKTTTPIYEDRPNSHYYYPRAR</sequence>
<accession>A0A6M3K5X0</accession>